<organism evidence="2 3">
    <name type="scientific">Sulfitobacter porphyrae</name>
    <dbReference type="NCBI Taxonomy" id="1246864"/>
    <lineage>
        <taxon>Bacteria</taxon>
        <taxon>Pseudomonadati</taxon>
        <taxon>Pseudomonadota</taxon>
        <taxon>Alphaproteobacteria</taxon>
        <taxon>Rhodobacterales</taxon>
        <taxon>Roseobacteraceae</taxon>
        <taxon>Sulfitobacter</taxon>
    </lineage>
</organism>
<dbReference type="Proteomes" id="UP001596353">
    <property type="component" value="Unassembled WGS sequence"/>
</dbReference>
<proteinExistence type="predicted"/>
<comment type="caution">
    <text evidence="2">The sequence shown here is derived from an EMBL/GenBank/DDBJ whole genome shotgun (WGS) entry which is preliminary data.</text>
</comment>
<dbReference type="InterPro" id="IPR037120">
    <property type="entry name" value="Haem_peroxidase_sf_animal"/>
</dbReference>
<reference evidence="3" key="1">
    <citation type="journal article" date="2019" name="Int. J. Syst. Evol. Microbiol.">
        <title>The Global Catalogue of Microorganisms (GCM) 10K type strain sequencing project: providing services to taxonomists for standard genome sequencing and annotation.</title>
        <authorList>
            <consortium name="The Broad Institute Genomics Platform"/>
            <consortium name="The Broad Institute Genome Sequencing Center for Infectious Disease"/>
            <person name="Wu L."/>
            <person name="Ma J."/>
        </authorList>
    </citation>
    <scope>NUCLEOTIDE SEQUENCE [LARGE SCALE GENOMIC DNA]</scope>
    <source>
        <strain evidence="3">CCUG 66188</strain>
    </source>
</reference>
<protein>
    <submittedName>
        <fullName evidence="2">Peroxidase family protein</fullName>
    </submittedName>
</protein>
<dbReference type="PROSITE" id="PS50292">
    <property type="entry name" value="PEROXIDASE_3"/>
    <property type="match status" value="1"/>
</dbReference>
<dbReference type="Gene3D" id="1.10.640.10">
    <property type="entry name" value="Haem peroxidase domain superfamily, animal type"/>
    <property type="match status" value="1"/>
</dbReference>
<name>A0ABW2B4L5_9RHOB</name>
<evidence type="ECO:0000256" key="1">
    <source>
        <dbReference type="SAM" id="MobiDB-lite"/>
    </source>
</evidence>
<gene>
    <name evidence="2" type="ORF">ACFQFQ_15535</name>
</gene>
<dbReference type="Pfam" id="PF03098">
    <property type="entry name" value="An_peroxidase"/>
    <property type="match status" value="1"/>
</dbReference>
<dbReference type="SUPFAM" id="SSF48113">
    <property type="entry name" value="Heme-dependent peroxidases"/>
    <property type="match status" value="1"/>
</dbReference>
<dbReference type="InterPro" id="IPR019791">
    <property type="entry name" value="Haem_peroxidase_animal"/>
</dbReference>
<accession>A0ABW2B4L5</accession>
<dbReference type="EMBL" id="JBHSWG010000001">
    <property type="protein sequence ID" value="MFC6760581.1"/>
    <property type="molecule type" value="Genomic_DNA"/>
</dbReference>
<evidence type="ECO:0000313" key="2">
    <source>
        <dbReference type="EMBL" id="MFC6760581.1"/>
    </source>
</evidence>
<keyword evidence="2" id="KW-0560">Oxidoreductase</keyword>
<dbReference type="InterPro" id="IPR010255">
    <property type="entry name" value="Haem_peroxidase_sf"/>
</dbReference>
<keyword evidence="3" id="KW-1185">Reference proteome</keyword>
<sequence>MTAWWDASQIYGYDAVSRARVRRDPDDPAKLMMRSVARRSDQGDAAGYLPVMVAECAAADTSCTPAPMNPKWSGQEATAFPENWSIGMSFYHNLFAREHNSFVTAFRNEARRHPRRDPACAARMPRWPRWPTAT</sequence>
<keyword evidence="2" id="KW-0575">Peroxidase</keyword>
<feature type="region of interest" description="Disordered" evidence="1">
    <location>
        <begin position="113"/>
        <end position="134"/>
    </location>
</feature>
<dbReference type="GO" id="GO:0004601">
    <property type="term" value="F:peroxidase activity"/>
    <property type="evidence" value="ECO:0007669"/>
    <property type="project" value="UniProtKB-KW"/>
</dbReference>
<evidence type="ECO:0000313" key="3">
    <source>
        <dbReference type="Proteomes" id="UP001596353"/>
    </source>
</evidence>